<reference evidence="4" key="1">
    <citation type="submission" date="2025-08" db="UniProtKB">
        <authorList>
            <consortium name="RefSeq"/>
        </authorList>
    </citation>
    <scope>IDENTIFICATION</scope>
    <source>
        <tissue evidence="4">Thorax and Abdomen</tissue>
    </source>
</reference>
<proteinExistence type="predicted"/>
<name>A0ABM3GID3_NEOLC</name>
<feature type="domain" description="HAT C-terminal dimerisation" evidence="2">
    <location>
        <begin position="576"/>
        <end position="640"/>
    </location>
</feature>
<sequence length="648" mass="74567">MASDSDSVHSDSNEEKRLKKPQKKPYAQKYMSSWEKDPLMEKWLARSKINERHFYCEVCNADYTTVGGRSNLLKHRKSSKHVQRATTLRKQPVINNQSFKRERQVSHQIKYSEIRIAAFMVEHNIALNTADHLTKLIKAISPDSEVAKGISCSRTKCTKIVQNVTGYSQFEQIVQCLQTTKFSLLVDESTDVSATKHLALVVRFFNNGRINDVFLALIPTPIVTGQALYDHVIAFFKKHNIPYISNMIGSASDGASNMFGTHHSLSVLLKKDIPHLFLMKCICHSFALCANYACEKLPRVIEDIARDVFNYIQHSYKRLSVLKQFQEFLGLKPHKLLHPSQTRWLSLLQVVKRLLEQYDALILFFTDAVYEDKVLAADMILSRLKEKYVKIYLQFLEYVLPYFTNLNLEMQSEETKIHQLYSRVSTVYKTLLNCFLKSDYVRNTAVEKILFDNPHNFVVIEEVYLGAKVTASISNGSHGLSLEQLSDFRLRCLQFYIEACKQLVKRFNFQDPNLQVFKELGFLDPTQMRSHNSIAPLASKFPNLVHENALNDLDSEWRELKNLEINVPLAPSIDYWETVSKLKLGDGSVKFHHLSDFVRNLHCLPHSSAAVERIFSQIQLNKTKVRNRLEAETLSGILHTKTLIGNDQ</sequence>
<keyword evidence="3" id="KW-1185">Reference proteome</keyword>
<feature type="compositionally biased region" description="Basic and acidic residues" evidence="1">
    <location>
        <begin position="1"/>
        <end position="17"/>
    </location>
</feature>
<accession>A0ABM3GID3</accession>
<dbReference type="InterPro" id="IPR008906">
    <property type="entry name" value="HATC_C_dom"/>
</dbReference>
<organism evidence="3 4">
    <name type="scientific">Neodiprion lecontei</name>
    <name type="common">Redheaded pine sawfly</name>
    <dbReference type="NCBI Taxonomy" id="441921"/>
    <lineage>
        <taxon>Eukaryota</taxon>
        <taxon>Metazoa</taxon>
        <taxon>Ecdysozoa</taxon>
        <taxon>Arthropoda</taxon>
        <taxon>Hexapoda</taxon>
        <taxon>Insecta</taxon>
        <taxon>Pterygota</taxon>
        <taxon>Neoptera</taxon>
        <taxon>Endopterygota</taxon>
        <taxon>Hymenoptera</taxon>
        <taxon>Tenthredinoidea</taxon>
        <taxon>Diprionidae</taxon>
        <taxon>Diprioninae</taxon>
        <taxon>Neodiprion</taxon>
    </lineage>
</organism>
<dbReference type="PANTHER" id="PTHR37162:SF1">
    <property type="entry name" value="BED-TYPE DOMAIN-CONTAINING PROTEIN"/>
    <property type="match status" value="1"/>
</dbReference>
<evidence type="ECO:0000313" key="4">
    <source>
        <dbReference type="RefSeq" id="XP_046600008.1"/>
    </source>
</evidence>
<dbReference type="GeneID" id="124295163"/>
<dbReference type="PANTHER" id="PTHR37162">
    <property type="entry name" value="HAT FAMILY DIMERISATION DOMAINCONTAINING PROTEIN-RELATED"/>
    <property type="match status" value="1"/>
</dbReference>
<gene>
    <name evidence="4" type="primary">LOC124295163</name>
</gene>
<dbReference type="Pfam" id="PF05699">
    <property type="entry name" value="Dimer_Tnp_hAT"/>
    <property type="match status" value="1"/>
</dbReference>
<evidence type="ECO:0000313" key="3">
    <source>
        <dbReference type="Proteomes" id="UP000829291"/>
    </source>
</evidence>
<evidence type="ECO:0000256" key="1">
    <source>
        <dbReference type="SAM" id="MobiDB-lite"/>
    </source>
</evidence>
<dbReference type="InterPro" id="IPR012337">
    <property type="entry name" value="RNaseH-like_sf"/>
</dbReference>
<protein>
    <submittedName>
        <fullName evidence="4">Zinc finger BED domain-containing protein 5-like</fullName>
    </submittedName>
</protein>
<feature type="region of interest" description="Disordered" evidence="1">
    <location>
        <begin position="1"/>
        <end position="29"/>
    </location>
</feature>
<evidence type="ECO:0000259" key="2">
    <source>
        <dbReference type="Pfam" id="PF05699"/>
    </source>
</evidence>
<dbReference type="RefSeq" id="XP_046600008.1">
    <property type="nucleotide sequence ID" value="XM_046744052.1"/>
</dbReference>
<dbReference type="SUPFAM" id="SSF53098">
    <property type="entry name" value="Ribonuclease H-like"/>
    <property type="match status" value="1"/>
</dbReference>
<dbReference type="Proteomes" id="UP000829291">
    <property type="component" value="Chromosome 6"/>
</dbReference>